<dbReference type="EMBL" id="CP016503">
    <property type="protein sequence ID" value="ANV98100.1"/>
    <property type="molecule type" value="Genomic_DNA"/>
</dbReference>
<dbReference type="KEGG" id="het:BBW65_04470"/>
<reference evidence="2" key="1">
    <citation type="submission" date="2016-07" db="EMBL/GenBank/DDBJ databases">
        <authorList>
            <person name="Florea S."/>
            <person name="Webb J.S."/>
            <person name="Jaromczyk J."/>
            <person name="Schardl C.L."/>
        </authorList>
    </citation>
    <scope>NUCLEOTIDE SEQUENCE [LARGE SCALE GENOMIC DNA]</scope>
    <source>
        <strain evidence="2">MIT 01-6242</strain>
    </source>
</reference>
<gene>
    <name evidence="1" type="ORF">BBW65_04470</name>
</gene>
<keyword evidence="2" id="KW-1185">Reference proteome</keyword>
<sequence length="123" mass="14275">MKNSNAFFALPILALLFLIVWGIYSNYLSLGHNVALKTFLHINNQMQRYEQSLFDIVAKCLKNDTYKQCKQLSFQLKGGYRGVVVVKELASDLLKIDVMIEYGHPLSAQYIRHFKTQFLEKLK</sequence>
<accession>A0A1B1U5S2</accession>
<dbReference type="STRING" id="222136.BBW65_04470"/>
<dbReference type="Proteomes" id="UP000092884">
    <property type="component" value="Chromosome"/>
</dbReference>
<proteinExistence type="predicted"/>
<name>A0A1B1U5S2_9HELI</name>
<evidence type="ECO:0000313" key="1">
    <source>
        <dbReference type="EMBL" id="ANV98100.1"/>
    </source>
</evidence>
<dbReference type="RefSeq" id="WP_066340315.1">
    <property type="nucleotide sequence ID" value="NZ_CP016503.1"/>
</dbReference>
<protein>
    <submittedName>
        <fullName evidence="1">Uncharacterized protein</fullName>
    </submittedName>
</protein>
<dbReference type="AlphaFoldDB" id="A0A1B1U5S2"/>
<organism evidence="1 2">
    <name type="scientific">Helicobacter enhydrae</name>
    <dbReference type="NCBI Taxonomy" id="222136"/>
    <lineage>
        <taxon>Bacteria</taxon>
        <taxon>Pseudomonadati</taxon>
        <taxon>Campylobacterota</taxon>
        <taxon>Epsilonproteobacteria</taxon>
        <taxon>Campylobacterales</taxon>
        <taxon>Helicobacteraceae</taxon>
        <taxon>Helicobacter</taxon>
    </lineage>
</organism>
<evidence type="ECO:0000313" key="2">
    <source>
        <dbReference type="Proteomes" id="UP000092884"/>
    </source>
</evidence>